<feature type="region of interest" description="Disordered" evidence="1">
    <location>
        <begin position="178"/>
        <end position="253"/>
    </location>
</feature>
<evidence type="ECO:0000313" key="5">
    <source>
        <dbReference type="WBParaSite" id="PSAMB.scaffold1663size28923.g14404.t1"/>
    </source>
</evidence>
<dbReference type="SMART" id="SM00327">
    <property type="entry name" value="VWA"/>
    <property type="match status" value="4"/>
</dbReference>
<feature type="domain" description="VWFA" evidence="3">
    <location>
        <begin position="1541"/>
        <end position="1625"/>
    </location>
</feature>
<dbReference type="WBParaSite" id="PSAMB.scaffold1663size28923.g14404.t1">
    <property type="protein sequence ID" value="PSAMB.scaffold1663size28923.g14404.t1"/>
    <property type="gene ID" value="PSAMB.scaffold1663size28923.g14404"/>
</dbReference>
<dbReference type="Pfam" id="PF00092">
    <property type="entry name" value="VWA"/>
    <property type="match status" value="4"/>
</dbReference>
<keyword evidence="4" id="KW-1185">Reference proteome</keyword>
<name>A0A914VB54_9BILA</name>
<organism evidence="4 5">
    <name type="scientific">Plectus sambesii</name>
    <dbReference type="NCBI Taxonomy" id="2011161"/>
    <lineage>
        <taxon>Eukaryota</taxon>
        <taxon>Metazoa</taxon>
        <taxon>Ecdysozoa</taxon>
        <taxon>Nematoda</taxon>
        <taxon>Chromadorea</taxon>
        <taxon>Plectida</taxon>
        <taxon>Plectina</taxon>
        <taxon>Plectoidea</taxon>
        <taxon>Plectidae</taxon>
        <taxon>Plectus</taxon>
    </lineage>
</organism>
<feature type="compositionally biased region" description="Polar residues" evidence="1">
    <location>
        <begin position="219"/>
        <end position="230"/>
    </location>
</feature>
<dbReference type="InterPro" id="IPR036465">
    <property type="entry name" value="vWFA_dom_sf"/>
</dbReference>
<feature type="domain" description="VWFA" evidence="3">
    <location>
        <begin position="418"/>
        <end position="613"/>
    </location>
</feature>
<reference evidence="5" key="1">
    <citation type="submission" date="2022-11" db="UniProtKB">
        <authorList>
            <consortium name="WormBaseParasite"/>
        </authorList>
    </citation>
    <scope>IDENTIFICATION</scope>
</reference>
<feature type="transmembrane region" description="Helical" evidence="2">
    <location>
        <begin position="12"/>
        <end position="35"/>
    </location>
</feature>
<dbReference type="CDD" id="cd01450">
    <property type="entry name" value="vWFA_subfamily_ECM"/>
    <property type="match status" value="1"/>
</dbReference>
<feature type="domain" description="VWFA" evidence="3">
    <location>
        <begin position="876"/>
        <end position="1081"/>
    </location>
</feature>
<dbReference type="SUPFAM" id="SSF53300">
    <property type="entry name" value="vWA-like"/>
    <property type="match status" value="6"/>
</dbReference>
<dbReference type="Proteomes" id="UP000887566">
    <property type="component" value="Unplaced"/>
</dbReference>
<dbReference type="PANTHER" id="PTHR24020">
    <property type="entry name" value="COLLAGEN ALPHA"/>
    <property type="match status" value="1"/>
</dbReference>
<protein>
    <submittedName>
        <fullName evidence="5">VWFA domain-containing protein</fullName>
    </submittedName>
</protein>
<proteinExistence type="predicted"/>
<dbReference type="InterPro" id="IPR050525">
    <property type="entry name" value="ECM_Assembly_Org"/>
</dbReference>
<dbReference type="InterPro" id="IPR002035">
    <property type="entry name" value="VWF_A"/>
</dbReference>
<keyword evidence="2" id="KW-0812">Transmembrane</keyword>
<dbReference type="PANTHER" id="PTHR24020:SF84">
    <property type="entry name" value="VWFA DOMAIN-CONTAINING PROTEIN"/>
    <property type="match status" value="1"/>
</dbReference>
<dbReference type="PROSITE" id="PS50234">
    <property type="entry name" value="VWFA"/>
    <property type="match status" value="6"/>
</dbReference>
<evidence type="ECO:0000259" key="3">
    <source>
        <dbReference type="PROSITE" id="PS50234"/>
    </source>
</evidence>
<feature type="domain" description="VWFA" evidence="3">
    <location>
        <begin position="1350"/>
        <end position="1503"/>
    </location>
</feature>
<feature type="domain" description="VWFA" evidence="3">
    <location>
        <begin position="675"/>
        <end position="861"/>
    </location>
</feature>
<feature type="region of interest" description="Disordered" evidence="1">
    <location>
        <begin position="387"/>
        <end position="410"/>
    </location>
</feature>
<keyword evidence="2" id="KW-1133">Transmembrane helix</keyword>
<dbReference type="Gene3D" id="3.40.50.410">
    <property type="entry name" value="von Willebrand factor, type A domain"/>
    <property type="match status" value="5"/>
</dbReference>
<evidence type="ECO:0000256" key="2">
    <source>
        <dbReference type="SAM" id="Phobius"/>
    </source>
</evidence>
<feature type="domain" description="VWFA" evidence="3">
    <location>
        <begin position="1108"/>
        <end position="1262"/>
    </location>
</feature>
<feature type="compositionally biased region" description="Low complexity" evidence="1">
    <location>
        <begin position="205"/>
        <end position="218"/>
    </location>
</feature>
<dbReference type="CDD" id="cd00198">
    <property type="entry name" value="vWFA"/>
    <property type="match status" value="1"/>
</dbReference>
<sequence length="1625" mass="173577">MSTKSDETLRKVSYAVLALGIVLGIAGVVMLIIGISKKNNNCIDDGSSTISTPATSPSGCYPTGDQLNPFFVDASSSKVTWDPTMKDTSSPAFAAAQKALVTEISDAFNSTGSVQETRGGKYSKAATPTNRLIKVTVNMITNGTGTGVNYYATMIFVNDGTSNPLNVSSVQDMLNNAGIPSAASGNPTDQCHSVNLPPTLPPSGPTSSTLASSSITTSVPVDTSSIPTTLPTAATSPGCTPPPSTNNPPSGCSGDSFNPFSITAYTNSISWDPTMSDPSSLAYQSAVKKLSDQITATFSNSTTNNFKRFLMMATNSATYTLQKVSISQIANPSATSANAPSTGVNFYATLVFVGVPGPSEQDIQNHLSTASIYATAYSSTTAGQCSAYPPPPYPTGPPPPSSSPRPPLTCDPTTSKTSVIFLVDAASPTEPGINSTIKQQLIASYLQSFMPSTTSDSWPGLQMGVAIYYGTTAYMPNNFMCNNGACWANTVNSIVVQSSNPSISAYDSHNVSSGLLFAINEFSLVFGNNDPYGTARLAVLVTDGYQYNGNAVDPAPGLATTLKNAGFKLTAVVATPSPSVQNSIKALVSVDWSDSFPLASITQLTNPTLLTYTTNWVCAAFPITTPAPPVTTTTTITTTTTYTLPQLTITSTPPPTTGPPQPPTLPPNSPCRNLDFLFLIDESQSMAFNSGFEFAKSFIANVTDMYEFFPNSRFAWITFNSKIWAQTPFMAAQDFKANVTNTIFMEGSTNFVLGFNAANYTISTNSGPTQQRQPVLIFVSDGNPNDGGAFNQVVALTTYLRCNLNTLIIGLGVSEALTDAQTMKDAIGVGAPDKCTMSHYGDISNYAQIPIAGLPQVEQYLNCYPASPATSNCNLDIMFVFENSELVDYAGRDLELGAINKTISDYGMNGSLSYDGDHIGIVYFSSIDGFNGAEYNRSGILDDPANSNPASTDYLQALSLLNSFNSTYQLGGASDVLLGLNMTSQLLAYRRNVDYSANIPAIIIMGRGTFRDSGNCCDSPVAFAQNLRAQYGAQMKGVLVGQLSSDSILSSITGTSNIVPSQDYYNDGSAFNDGMALSSQISGWLESVRKSASCPLPTQLPYCPYYMDIVIIWRTATQNQTFQDVQKFITQLLLAPGTGTFAGAEQNTVTDRLTRIALITYDTNQAKLKFDLTQYQYMSDYSNAVGSMPWPNQASLTADLLSEAFKAAQEVLLNSARLYASRSVIVFSDDFSSSDYNDTISNYHLLKDVLDASVFGIYIGQNQSDSFDYRNFTDQRIALPFSTGLNPTKPSAINVANALRNFVCAVSPPPPPPPTTPPTTTTQAPCTYPPPPTPSTSAQPTKAPAGAWPDITILLDTSANLAPGSYALNDRGFEAVRMFLVNTLQQYRIDFNHTRVSLVTFDGTANVVFTFNQNLNMASLMNAIGNQWEYGPAGTHTADRNLNAALQMLLTNVYNEPSGSGYDPNHINFLWAFVTGNPTDKGYAQSLYQLQSMGIRTQAIGLGALDQQFLSNFGFDSFDYASPFDPVSVTPPPTLAQVSADIVIVIEESTQLTPGNFINVKGFLTQFFTHLQFGPTGSSVALFSYNNRSLLGWTLNSGNDKAGVLNIASKLSYQNSNISTPNINA</sequence>
<evidence type="ECO:0000313" key="4">
    <source>
        <dbReference type="Proteomes" id="UP000887566"/>
    </source>
</evidence>
<feature type="region of interest" description="Disordered" evidence="1">
    <location>
        <begin position="1309"/>
        <end position="1343"/>
    </location>
</feature>
<accession>A0A914VB54</accession>
<evidence type="ECO:0000256" key="1">
    <source>
        <dbReference type="SAM" id="MobiDB-lite"/>
    </source>
</evidence>
<keyword evidence="2" id="KW-0472">Membrane</keyword>
<feature type="compositionally biased region" description="Polar residues" evidence="1">
    <location>
        <begin position="183"/>
        <end position="193"/>
    </location>
</feature>
<feature type="compositionally biased region" description="Pro residues" evidence="1">
    <location>
        <begin position="388"/>
        <end position="409"/>
    </location>
</feature>